<keyword evidence="2" id="KW-0812">Transmembrane</keyword>
<keyword evidence="2" id="KW-1133">Transmembrane helix</keyword>
<gene>
    <name evidence="3" type="ORF">E0H92_12645</name>
</gene>
<proteinExistence type="predicted"/>
<feature type="transmembrane region" description="Helical" evidence="2">
    <location>
        <begin position="12"/>
        <end position="32"/>
    </location>
</feature>
<dbReference type="Pfam" id="PF11755">
    <property type="entry name" value="DUF3311"/>
    <property type="match status" value="1"/>
</dbReference>
<evidence type="ECO:0000313" key="3">
    <source>
        <dbReference type="EMBL" id="TCC42421.1"/>
    </source>
</evidence>
<feature type="region of interest" description="Disordered" evidence="1">
    <location>
        <begin position="74"/>
        <end position="97"/>
    </location>
</feature>
<comment type="caution">
    <text evidence="3">The sequence shown here is derived from an EMBL/GenBank/DDBJ whole genome shotgun (WGS) entry which is preliminary data.</text>
</comment>
<feature type="compositionally biased region" description="Low complexity" evidence="1">
    <location>
        <begin position="76"/>
        <end position="90"/>
    </location>
</feature>
<feature type="transmembrane region" description="Helical" evidence="2">
    <location>
        <begin position="44"/>
        <end position="66"/>
    </location>
</feature>
<dbReference type="EMBL" id="SJKC01000001">
    <property type="protein sequence ID" value="TCC42421.1"/>
    <property type="molecule type" value="Genomic_DNA"/>
</dbReference>
<dbReference type="RefSeq" id="WP_131496316.1">
    <property type="nucleotide sequence ID" value="NZ_SJKC01000001.1"/>
</dbReference>
<dbReference type="InterPro" id="IPR021741">
    <property type="entry name" value="DUF3311"/>
</dbReference>
<evidence type="ECO:0000313" key="4">
    <source>
        <dbReference type="Proteomes" id="UP000294225"/>
    </source>
</evidence>
<evidence type="ECO:0000256" key="2">
    <source>
        <dbReference type="SAM" id="Phobius"/>
    </source>
</evidence>
<dbReference type="AlphaFoldDB" id="A0A4R0J7B5"/>
<evidence type="ECO:0000256" key="1">
    <source>
        <dbReference type="SAM" id="MobiDB-lite"/>
    </source>
</evidence>
<name>A0A4R0J7B5_9ACTN</name>
<organism evidence="3 4">
    <name type="scientific">Kribbella speibonae</name>
    <dbReference type="NCBI Taxonomy" id="1572660"/>
    <lineage>
        <taxon>Bacteria</taxon>
        <taxon>Bacillati</taxon>
        <taxon>Actinomycetota</taxon>
        <taxon>Actinomycetes</taxon>
        <taxon>Propionibacteriales</taxon>
        <taxon>Kribbellaceae</taxon>
        <taxon>Kribbella</taxon>
    </lineage>
</organism>
<protein>
    <submittedName>
        <fullName evidence="3">DUF3311 domain-containing protein</fullName>
    </submittedName>
</protein>
<accession>A0A4R0J7B5</accession>
<keyword evidence="2" id="KW-0472">Membrane</keyword>
<dbReference type="Proteomes" id="UP000294225">
    <property type="component" value="Unassembled WGS sequence"/>
</dbReference>
<reference evidence="3 4" key="1">
    <citation type="submission" date="2019-02" db="EMBL/GenBank/DDBJ databases">
        <title>Kribbella capetownensis sp. nov. and Kribbella speibonae sp. nov., isolated from soil.</title>
        <authorList>
            <person name="Curtis S.M."/>
            <person name="Norton I."/>
            <person name="Everest G.J."/>
            <person name="Meyers P.R."/>
        </authorList>
    </citation>
    <scope>NUCLEOTIDE SEQUENCE [LARGE SCALE GENOMIC DNA]</scope>
    <source>
        <strain evidence="3 4">YM55</strain>
    </source>
</reference>
<sequence length="97" mass="10869">MSRLSAVKPAYWISGVLLVVAVVVPLLVPTYAKVDPHLWGFPFFYWYQLMWVFLSAILVSISYKLLRTEERKRRAAQGLGDPDAPDADSAAAKEGDQ</sequence>